<evidence type="ECO:0000313" key="2">
    <source>
        <dbReference type="EMBL" id="MFC5021816.1"/>
    </source>
</evidence>
<comment type="caution">
    <text evidence="2">The sequence shown here is derived from an EMBL/GenBank/DDBJ whole genome shotgun (WGS) entry which is preliminary data.</text>
</comment>
<organism evidence="2 3">
    <name type="scientific">Streptomyces coeruleoprunus</name>
    <dbReference type="NCBI Taxonomy" id="285563"/>
    <lineage>
        <taxon>Bacteria</taxon>
        <taxon>Bacillati</taxon>
        <taxon>Actinomycetota</taxon>
        <taxon>Actinomycetes</taxon>
        <taxon>Kitasatosporales</taxon>
        <taxon>Streptomycetaceae</taxon>
        <taxon>Streptomyces</taxon>
    </lineage>
</organism>
<dbReference type="EMBL" id="JBHSJD010000002">
    <property type="protein sequence ID" value="MFC5021816.1"/>
    <property type="molecule type" value="Genomic_DNA"/>
</dbReference>
<protein>
    <submittedName>
        <fullName evidence="2">Uncharacterized protein</fullName>
    </submittedName>
</protein>
<name>A0ABV9XC92_9ACTN</name>
<proteinExistence type="predicted"/>
<dbReference type="RefSeq" id="WP_345693757.1">
    <property type="nucleotide sequence ID" value="NZ_BAABIT010000001.1"/>
</dbReference>
<feature type="compositionally biased region" description="Low complexity" evidence="1">
    <location>
        <begin position="1"/>
        <end position="20"/>
    </location>
</feature>
<reference evidence="3" key="1">
    <citation type="journal article" date="2019" name="Int. J. Syst. Evol. Microbiol.">
        <title>The Global Catalogue of Microorganisms (GCM) 10K type strain sequencing project: providing services to taxonomists for standard genome sequencing and annotation.</title>
        <authorList>
            <consortium name="The Broad Institute Genomics Platform"/>
            <consortium name="The Broad Institute Genome Sequencing Center for Infectious Disease"/>
            <person name="Wu L."/>
            <person name="Ma J."/>
        </authorList>
    </citation>
    <scope>NUCLEOTIDE SEQUENCE [LARGE SCALE GENOMIC DNA]</scope>
    <source>
        <strain evidence="3">CGMCC 4.1648</strain>
    </source>
</reference>
<feature type="region of interest" description="Disordered" evidence="1">
    <location>
        <begin position="1"/>
        <end position="23"/>
    </location>
</feature>
<dbReference type="Proteomes" id="UP001595829">
    <property type="component" value="Unassembled WGS sequence"/>
</dbReference>
<accession>A0ABV9XC92</accession>
<gene>
    <name evidence="2" type="ORF">ACFPM3_06595</name>
</gene>
<evidence type="ECO:0000313" key="3">
    <source>
        <dbReference type="Proteomes" id="UP001595829"/>
    </source>
</evidence>
<evidence type="ECO:0000256" key="1">
    <source>
        <dbReference type="SAM" id="MobiDB-lite"/>
    </source>
</evidence>
<keyword evidence="3" id="KW-1185">Reference proteome</keyword>
<sequence>MRETRTGVTAARPAAVTPPAHHTHRPVTLLAGLVTDDGDLVTTAWVRPLDGEDEEWLTAQPTALAGAEVVTGLLTRTVVRLGPWAPPPPEMLLDLAIADRDLLLLSVRTSTYGHRFDVVLSCSSCAQPMDVSFAAADIPTHARRTPPTPLVHELPDGRGGAIRVTLRPPRGRDQEAVALARTAGDPTEPVELLLQRCLVGVGDGPGGAEGWGRLPARSRDALAAAVDEASAKVELAMDLTCPECGVDFEADLDLAGYVLDEFVVPAGTVLREVHLLASAYHWSEHAIMSLPSPRRRALAALVAQDLRRAQEHG</sequence>